<keyword evidence="3" id="KW-1185">Reference proteome</keyword>
<dbReference type="PROSITE" id="PS50097">
    <property type="entry name" value="BTB"/>
    <property type="match status" value="1"/>
</dbReference>
<dbReference type="PANTHER" id="PTHR47843:SF5">
    <property type="entry name" value="BTB_POZ DOMAIN PROTEIN"/>
    <property type="match status" value="1"/>
</dbReference>
<dbReference type="EMBL" id="AQGS01000014">
    <property type="protein sequence ID" value="EPS45474.1"/>
    <property type="molecule type" value="Genomic_DNA"/>
</dbReference>
<sequence>MATSNGKTPQEGRTLLGYLHNSKYSDIKVLLGPDKSLFYLHRIVITTKSAYFQTICDGAFEESQTREIWLEEMEPEIFKIIVAWI</sequence>
<comment type="caution">
    <text evidence="2">The sequence shown here is derived from an EMBL/GenBank/DDBJ whole genome shotgun (WGS) entry which is preliminary data.</text>
</comment>
<dbReference type="Proteomes" id="UP000015100">
    <property type="component" value="Unassembled WGS sequence"/>
</dbReference>
<dbReference type="HOGENOM" id="CLU_2512584_0_0_1"/>
<organism evidence="2 3">
    <name type="scientific">Dactylellina haptotyla (strain CBS 200.50)</name>
    <name type="common">Nematode-trapping fungus</name>
    <name type="synonym">Monacrosporium haptotylum</name>
    <dbReference type="NCBI Taxonomy" id="1284197"/>
    <lineage>
        <taxon>Eukaryota</taxon>
        <taxon>Fungi</taxon>
        <taxon>Dikarya</taxon>
        <taxon>Ascomycota</taxon>
        <taxon>Pezizomycotina</taxon>
        <taxon>Orbiliomycetes</taxon>
        <taxon>Orbiliales</taxon>
        <taxon>Orbiliaceae</taxon>
        <taxon>Dactylellina</taxon>
    </lineage>
</organism>
<evidence type="ECO:0000313" key="2">
    <source>
        <dbReference type="EMBL" id="EPS45474.1"/>
    </source>
</evidence>
<dbReference type="SUPFAM" id="SSF54695">
    <property type="entry name" value="POZ domain"/>
    <property type="match status" value="1"/>
</dbReference>
<dbReference type="PANTHER" id="PTHR47843">
    <property type="entry name" value="BTB DOMAIN-CONTAINING PROTEIN-RELATED"/>
    <property type="match status" value="1"/>
</dbReference>
<dbReference type="Gene3D" id="3.30.710.10">
    <property type="entry name" value="Potassium Channel Kv1.1, Chain A"/>
    <property type="match status" value="1"/>
</dbReference>
<protein>
    <recommendedName>
        <fullName evidence="1">BTB domain-containing protein</fullName>
    </recommendedName>
</protein>
<dbReference type="InterPro" id="IPR011333">
    <property type="entry name" value="SKP1/BTB/POZ_sf"/>
</dbReference>
<name>S8ARJ4_DACHA</name>
<reference evidence="2 3" key="1">
    <citation type="journal article" date="2013" name="PLoS Genet.">
        <title>Genomic mechanisms accounting for the adaptation to parasitism in nematode-trapping fungi.</title>
        <authorList>
            <person name="Meerupati T."/>
            <person name="Andersson K.M."/>
            <person name="Friman E."/>
            <person name="Kumar D."/>
            <person name="Tunlid A."/>
            <person name="Ahren D."/>
        </authorList>
    </citation>
    <scope>NUCLEOTIDE SEQUENCE [LARGE SCALE GENOMIC DNA]</scope>
    <source>
        <strain evidence="2 3">CBS 200.50</strain>
    </source>
</reference>
<dbReference type="AlphaFoldDB" id="S8ARJ4"/>
<dbReference type="OrthoDB" id="6359816at2759"/>
<accession>S8ARJ4</accession>
<gene>
    <name evidence="2" type="ORF">H072_503</name>
</gene>
<evidence type="ECO:0000259" key="1">
    <source>
        <dbReference type="PROSITE" id="PS50097"/>
    </source>
</evidence>
<evidence type="ECO:0000313" key="3">
    <source>
        <dbReference type="Proteomes" id="UP000015100"/>
    </source>
</evidence>
<dbReference type="Pfam" id="PF00651">
    <property type="entry name" value="BTB"/>
    <property type="match status" value="1"/>
</dbReference>
<dbReference type="InterPro" id="IPR000210">
    <property type="entry name" value="BTB/POZ_dom"/>
</dbReference>
<proteinExistence type="predicted"/>
<feature type="domain" description="BTB" evidence="1">
    <location>
        <begin position="25"/>
        <end position="85"/>
    </location>
</feature>
<reference evidence="3" key="2">
    <citation type="submission" date="2013-04" db="EMBL/GenBank/DDBJ databases">
        <title>Genomic mechanisms accounting for the adaptation to parasitism in nematode-trapping fungi.</title>
        <authorList>
            <person name="Ahren D.G."/>
        </authorList>
    </citation>
    <scope>NUCLEOTIDE SEQUENCE [LARGE SCALE GENOMIC DNA]</scope>
    <source>
        <strain evidence="3">CBS 200.50</strain>
    </source>
</reference>